<dbReference type="STRING" id="583356.Igag_1299"/>
<keyword evidence="2" id="KW-1185">Reference proteome</keyword>
<proteinExistence type="predicted"/>
<dbReference type="AlphaFoldDB" id="E0SPP7"/>
<dbReference type="HOGENOM" id="CLU_130790_0_0_2"/>
<organism evidence="1 2">
    <name type="scientific">Ignisphaera aggregans (strain DSM 17230 / JCM 13409 / AQ1.S1)</name>
    <dbReference type="NCBI Taxonomy" id="583356"/>
    <lineage>
        <taxon>Archaea</taxon>
        <taxon>Thermoproteota</taxon>
        <taxon>Thermoprotei</taxon>
        <taxon>Desulfurococcales</taxon>
        <taxon>Desulfurococcaceae</taxon>
        <taxon>Ignisphaera</taxon>
    </lineage>
</organism>
<name>E0SPP7_IGNAA</name>
<reference evidence="1 2" key="1">
    <citation type="journal article" date="2010" name="Stand. Genomic Sci.">
        <title>Complete genome sequence of Ignisphaera aggregans type strain (AQ1.S1).</title>
        <authorList>
            <person name="Goker M."/>
            <person name="Held B."/>
            <person name="Lapidus A."/>
            <person name="Nolan M."/>
            <person name="Spring S."/>
            <person name="Yasawong M."/>
            <person name="Lucas S."/>
            <person name="Glavina Del Rio T."/>
            <person name="Tice H."/>
            <person name="Cheng J.F."/>
            <person name="Goodwin L."/>
            <person name="Tapia R."/>
            <person name="Pitluck S."/>
            <person name="Liolios K."/>
            <person name="Ivanova N."/>
            <person name="Mavromatis K."/>
            <person name="Mikhailova N."/>
            <person name="Pati A."/>
            <person name="Chen A."/>
            <person name="Palaniappan K."/>
            <person name="Brambilla E."/>
            <person name="Land M."/>
            <person name="Hauser L."/>
            <person name="Chang Y.J."/>
            <person name="Jeffries C.D."/>
            <person name="Brettin T."/>
            <person name="Detter J.C."/>
            <person name="Han C."/>
            <person name="Rohde M."/>
            <person name="Sikorski J."/>
            <person name="Woyke T."/>
            <person name="Bristow J."/>
            <person name="Eisen J.A."/>
            <person name="Markowitz V."/>
            <person name="Hugenholtz P."/>
            <person name="Kyrpides N.C."/>
            <person name="Klenk H.P."/>
        </authorList>
    </citation>
    <scope>NUCLEOTIDE SEQUENCE [LARGE SCALE GENOMIC DNA]</scope>
    <source>
        <strain evidence="2">DSM 17230 / JCM 13409 / AQ1.S1</strain>
    </source>
</reference>
<sequence>MSCQYSIGYPWLWSTWVKAPILKNSRLVIASACLPYVNRKLFEDIARDSTVLFACPEREHSALYGKIASIIRSSRPSEIHIVTIDGSPHCFNLHASANEAEYILGEKINKKHFVVLDGEKLIEIDPNSIRVARYLHLVDILYKMNRELIDRELMKHSLEYRKYSENKSISSEQSS</sequence>
<protein>
    <submittedName>
        <fullName evidence="1">Putative 4Fe-4S ferredoxin protein</fullName>
    </submittedName>
</protein>
<dbReference type="EMBL" id="CP002098">
    <property type="protein sequence ID" value="ADM28103.1"/>
    <property type="molecule type" value="Genomic_DNA"/>
</dbReference>
<dbReference type="BioCyc" id="IAGG583356:GHAH-1283-MONOMER"/>
<dbReference type="KEGG" id="iag:Igag_1299"/>
<dbReference type="Proteomes" id="UP000001304">
    <property type="component" value="Chromosome"/>
</dbReference>
<evidence type="ECO:0000313" key="2">
    <source>
        <dbReference type="Proteomes" id="UP000001304"/>
    </source>
</evidence>
<evidence type="ECO:0000313" key="1">
    <source>
        <dbReference type="EMBL" id="ADM28103.1"/>
    </source>
</evidence>
<gene>
    <name evidence="1" type="ordered locus">Igag_1299</name>
</gene>
<accession>E0SPP7</accession>